<dbReference type="GeneID" id="102375806"/>
<evidence type="ECO:0000256" key="2">
    <source>
        <dbReference type="SAM" id="MobiDB-lite"/>
    </source>
</evidence>
<feature type="region of interest" description="Disordered" evidence="2">
    <location>
        <begin position="256"/>
        <end position="304"/>
    </location>
</feature>
<dbReference type="PANTHER" id="PTHR22192:SF16">
    <property type="entry name" value="SPERIOLIN"/>
    <property type="match status" value="1"/>
</dbReference>
<keyword evidence="4" id="KW-1185">Reference proteome</keyword>
<sequence length="458" mass="49175">MSAAPGQAAQLQAVPAVLRHYEQLRRAIDALLQENDALKKVAALLRENQQIRNYLQTHVHGDLSAISNFIPLASSTVPNASGIVPGLAAAPNVALNDGQGSGSWNTTLSDATLGLIRGGLINTGETLTSAVNQLSQQTGAGSQLSGSRGQSSQAHSRGAEPVVRTSTPPTQVFTFGPAELSGFQDLTYPDTVFQSANFMENILNNTSALGAAAPRPGAAPTSGSVLGSTPIIGAGLMTPPGAVGGAIALPGPSLAQATARPLADTQRPPDVRPKERAHRAPRTTERPMSVRDSIQPGLGPRDPKRQTWERIVGEIAFQLDRRILSSIFPDRVRLYGFTVNNIPEKIMKSISNGTTWHVDEVQCAAMAQRYTALMQRLSRMGYDPRVHPAFTEHVVNSYGILRERPELSSAEGRSYNNVDFLRGVVVDTVPEEARRDALLLLDCLYELSKDDGKPLFIW</sequence>
<name>A0A3Q0HDH1_ALLSI</name>
<accession>A0A3Q0HDH1</accession>
<dbReference type="Proteomes" id="UP000189705">
    <property type="component" value="Unplaced"/>
</dbReference>
<dbReference type="Pfam" id="PF15059">
    <property type="entry name" value="Speriolin_C"/>
    <property type="match status" value="1"/>
</dbReference>
<feature type="region of interest" description="Disordered" evidence="2">
    <location>
        <begin position="138"/>
        <end position="169"/>
    </location>
</feature>
<dbReference type="CTD" id="375686"/>
<gene>
    <name evidence="5" type="primary">SPATC1</name>
</gene>
<feature type="compositionally biased region" description="Low complexity" evidence="2">
    <location>
        <begin position="141"/>
        <end position="153"/>
    </location>
</feature>
<organism evidence="4 5">
    <name type="scientific">Alligator sinensis</name>
    <name type="common">Chinese alligator</name>
    <dbReference type="NCBI Taxonomy" id="38654"/>
    <lineage>
        <taxon>Eukaryota</taxon>
        <taxon>Metazoa</taxon>
        <taxon>Chordata</taxon>
        <taxon>Craniata</taxon>
        <taxon>Vertebrata</taxon>
        <taxon>Euteleostomi</taxon>
        <taxon>Archelosauria</taxon>
        <taxon>Archosauria</taxon>
        <taxon>Crocodylia</taxon>
        <taxon>Alligatoridae</taxon>
        <taxon>Alligatorinae</taxon>
        <taxon>Alligator</taxon>
    </lineage>
</organism>
<reference evidence="5" key="1">
    <citation type="submission" date="2025-08" db="UniProtKB">
        <authorList>
            <consortium name="RefSeq"/>
        </authorList>
    </citation>
    <scope>IDENTIFICATION</scope>
</reference>
<protein>
    <submittedName>
        <fullName evidence="5">Speriolin isoform X1</fullName>
    </submittedName>
</protein>
<proteinExistence type="predicted"/>
<dbReference type="RefSeq" id="XP_025070021.1">
    <property type="nucleotide sequence ID" value="XM_025214236.1"/>
</dbReference>
<dbReference type="AlphaFoldDB" id="A0A3Q0HDH1"/>
<dbReference type="GO" id="GO:0005813">
    <property type="term" value="C:centrosome"/>
    <property type="evidence" value="ECO:0007669"/>
    <property type="project" value="TreeGrafter"/>
</dbReference>
<dbReference type="InterPro" id="IPR026715">
    <property type="entry name" value="SPATC1"/>
</dbReference>
<feature type="domain" description="Speriolin C-terminal" evidence="3">
    <location>
        <begin position="311"/>
        <end position="458"/>
    </location>
</feature>
<evidence type="ECO:0000259" key="3">
    <source>
        <dbReference type="Pfam" id="PF15059"/>
    </source>
</evidence>
<dbReference type="InterPro" id="IPR029384">
    <property type="entry name" value="Speriolin_C"/>
</dbReference>
<evidence type="ECO:0000313" key="5">
    <source>
        <dbReference type="RefSeq" id="XP_025070021.1"/>
    </source>
</evidence>
<dbReference type="PANTHER" id="PTHR22192">
    <property type="entry name" value="SPERIOLIN"/>
    <property type="match status" value="1"/>
</dbReference>
<keyword evidence="1" id="KW-0175">Coiled coil</keyword>
<evidence type="ECO:0000256" key="1">
    <source>
        <dbReference type="SAM" id="Coils"/>
    </source>
</evidence>
<evidence type="ECO:0000313" key="4">
    <source>
        <dbReference type="Proteomes" id="UP000189705"/>
    </source>
</evidence>
<dbReference type="InParanoid" id="A0A3Q0HDH1"/>
<feature type="coiled-coil region" evidence="1">
    <location>
        <begin position="21"/>
        <end position="48"/>
    </location>
</feature>